<feature type="transmembrane region" description="Helical" evidence="1">
    <location>
        <begin position="12"/>
        <end position="32"/>
    </location>
</feature>
<protein>
    <submittedName>
        <fullName evidence="2">Uncharacterized protein</fullName>
    </submittedName>
</protein>
<reference evidence="2" key="1">
    <citation type="submission" date="2021-10" db="EMBL/GenBank/DDBJ databases">
        <title>Tropical sea cucumber genome reveals ecological adaptation and Cuvierian tubules defense mechanism.</title>
        <authorList>
            <person name="Chen T."/>
        </authorList>
    </citation>
    <scope>NUCLEOTIDE SEQUENCE</scope>
    <source>
        <strain evidence="2">Nanhai2018</strain>
        <tissue evidence="2">Muscle</tissue>
    </source>
</reference>
<name>A0A9Q1CC14_HOLLE</name>
<evidence type="ECO:0000313" key="3">
    <source>
        <dbReference type="Proteomes" id="UP001152320"/>
    </source>
</evidence>
<evidence type="ECO:0000256" key="1">
    <source>
        <dbReference type="SAM" id="Phobius"/>
    </source>
</evidence>
<feature type="transmembrane region" description="Helical" evidence="1">
    <location>
        <begin position="38"/>
        <end position="56"/>
    </location>
</feature>
<keyword evidence="1" id="KW-0812">Transmembrane</keyword>
<gene>
    <name evidence="2" type="ORF">HOLleu_12853</name>
</gene>
<keyword evidence="1" id="KW-1133">Transmembrane helix</keyword>
<accession>A0A9Q1CC14</accession>
<organism evidence="2 3">
    <name type="scientific">Holothuria leucospilota</name>
    <name type="common">Black long sea cucumber</name>
    <name type="synonym">Mertensiothuria leucospilota</name>
    <dbReference type="NCBI Taxonomy" id="206669"/>
    <lineage>
        <taxon>Eukaryota</taxon>
        <taxon>Metazoa</taxon>
        <taxon>Echinodermata</taxon>
        <taxon>Eleutherozoa</taxon>
        <taxon>Echinozoa</taxon>
        <taxon>Holothuroidea</taxon>
        <taxon>Aspidochirotacea</taxon>
        <taxon>Aspidochirotida</taxon>
        <taxon>Holothuriidae</taxon>
        <taxon>Holothuria</taxon>
    </lineage>
</organism>
<dbReference type="EMBL" id="JAIZAY010000005">
    <property type="protein sequence ID" value="KAJ8041919.1"/>
    <property type="molecule type" value="Genomic_DNA"/>
</dbReference>
<keyword evidence="1" id="KW-0472">Membrane</keyword>
<sequence>MSDSCRDCLRGVFSMKTLAITIIAIAVGVVILCLTHRVAFLSYIFVLLVMVIYYNFEEIKEVVIPCCCPWTNGYHGDAGRPDADGNLQEGPEVRYLRGAVLGEEGVNDVPPTYNDVISTETSLPSYAEALSNRTA</sequence>
<keyword evidence="3" id="KW-1185">Reference proteome</keyword>
<comment type="caution">
    <text evidence="2">The sequence shown here is derived from an EMBL/GenBank/DDBJ whole genome shotgun (WGS) entry which is preliminary data.</text>
</comment>
<dbReference type="Proteomes" id="UP001152320">
    <property type="component" value="Chromosome 5"/>
</dbReference>
<evidence type="ECO:0000313" key="2">
    <source>
        <dbReference type="EMBL" id="KAJ8041919.1"/>
    </source>
</evidence>
<dbReference type="AlphaFoldDB" id="A0A9Q1CC14"/>
<proteinExistence type="predicted"/>